<dbReference type="EMBL" id="CAJNOM010000521">
    <property type="protein sequence ID" value="CAF1483099.1"/>
    <property type="molecule type" value="Genomic_DNA"/>
</dbReference>
<protein>
    <recommendedName>
        <fullName evidence="4">CCHC-type domain-containing protein</fullName>
    </recommendedName>
</protein>
<comment type="caution">
    <text evidence="2">The sequence shown here is derived from an EMBL/GenBank/DDBJ whole genome shotgun (WGS) entry which is preliminary data.</text>
</comment>
<evidence type="ECO:0008006" key="4">
    <source>
        <dbReference type="Google" id="ProtNLM"/>
    </source>
</evidence>
<dbReference type="EMBL" id="CAJNOI010000168">
    <property type="protein sequence ID" value="CAF1151047.1"/>
    <property type="molecule type" value="Genomic_DNA"/>
</dbReference>
<accession>A0A815RX44</accession>
<reference evidence="2" key="1">
    <citation type="submission" date="2021-02" db="EMBL/GenBank/DDBJ databases">
        <authorList>
            <person name="Nowell W R."/>
        </authorList>
    </citation>
    <scope>NUCLEOTIDE SEQUENCE</scope>
</reference>
<organism evidence="2 3">
    <name type="scientific">Adineta steineri</name>
    <dbReference type="NCBI Taxonomy" id="433720"/>
    <lineage>
        <taxon>Eukaryota</taxon>
        <taxon>Metazoa</taxon>
        <taxon>Spiralia</taxon>
        <taxon>Gnathifera</taxon>
        <taxon>Rotifera</taxon>
        <taxon>Eurotatoria</taxon>
        <taxon>Bdelloidea</taxon>
        <taxon>Adinetida</taxon>
        <taxon>Adinetidae</taxon>
        <taxon>Adineta</taxon>
    </lineage>
</organism>
<gene>
    <name evidence="1" type="ORF">BJG266_LOCUS24093</name>
    <name evidence="2" type="ORF">QVE165_LOCUS42369</name>
</gene>
<dbReference type="OrthoDB" id="10056209at2759"/>
<dbReference type="Proteomes" id="UP000663877">
    <property type="component" value="Unassembled WGS sequence"/>
</dbReference>
<dbReference type="AlphaFoldDB" id="A0A815RX44"/>
<evidence type="ECO:0000313" key="1">
    <source>
        <dbReference type="EMBL" id="CAF1151047.1"/>
    </source>
</evidence>
<name>A0A815RX44_9BILA</name>
<proteinExistence type="predicted"/>
<evidence type="ECO:0000313" key="3">
    <source>
        <dbReference type="Proteomes" id="UP000663832"/>
    </source>
</evidence>
<dbReference type="Proteomes" id="UP000663832">
    <property type="component" value="Unassembled WGS sequence"/>
</dbReference>
<keyword evidence="3" id="KW-1185">Reference proteome</keyword>
<sequence>MSDILNNNNYKPMATEEDDPLCDKDVEIIQEIIIQNDENGHNANKNYDLNNINKDNSKFKRQLTSNNQYGEDIQEIGNNPIQVFTKPDRSKQQKLNNGFAYNVNENNDTNFTVRNSPLTNNSNGRLFYNTNRRTSKSSNMQRNDRNVIHSHHNNSTERKNICQNISAVNDPCQNNINISHQALNYAVEQHLPPIYIQCDPKLTDHLKGKEIIKGIFEYIEKRFRSINKHYKLPLGFDYWYINKNGDLVCYTRHSELFVYLCDPQKYPKTINSVDILPSKPKHLPGDHSLILKYVPNYITLNDIQKEIGLSIDSIFNLEEVNGTKTEKYRHVRMEINSTLEYKQLLDKGGITIDSLLIQIKEFLAPPRILICTRCNDPGHIRKNCRFEYEACRRCGEDRSVGEHKDCTICCHRCKQQHMATDFKCQYLIDYRRSLLFQLQQNPQLLPPNVQIFIPTEYRMHGNKSNRFITNPLSNNSSLMNNSSKSQTNKMSFNSNSHAWPLLNNDQFNNNNVNNIDKSAVESIWSELKIKQIEIDKLKENFDIKIQNLQSKYNDKVSKLKTALQIMTAQSKDHNENIGRCYSTMIDFIPLMLSTLEAFKLITLRVNKSNTNDDNNDDVQIIIHKISKSIEYMKEHNNLLISNQKSINDLIDKQGQLLAQAVNSISINDE</sequence>
<evidence type="ECO:0000313" key="2">
    <source>
        <dbReference type="EMBL" id="CAF1483099.1"/>
    </source>
</evidence>